<feature type="transmembrane region" description="Helical" evidence="1">
    <location>
        <begin position="52"/>
        <end position="71"/>
    </location>
</feature>
<sequence>MGVFLKTGPWHQSLSFLRKLPTIAVIFAQTDGVRKLPMYNILNFFVSGIQGLYMTTLLQVIVLIFIVFFIFPGRKIFRRSKHLQDGRKLISSSSLMLRKFGSSRGYNADYYFDMQYLYEVADGITTAIPLTSIIEAKPGTTRVSGRSVWSVDWITAEGQRKQTRFLHNYTLFNQSFATFLKTVKQANPDACITSLTLFTL</sequence>
<dbReference type="BioCyc" id="SENT913082:G120J-2052-MONOMER"/>
<dbReference type="EMBL" id="AFCU01000780">
    <property type="protein sequence ID" value="EHC89242.1"/>
    <property type="molecule type" value="Genomic_DNA"/>
</dbReference>
<evidence type="ECO:0000313" key="3">
    <source>
        <dbReference type="Proteomes" id="UP000005065"/>
    </source>
</evidence>
<keyword evidence="1" id="KW-1133">Transmembrane helix</keyword>
<reference evidence="2 3" key="1">
    <citation type="journal article" date="2011" name="BMC Genomics">
        <title>Genome sequencing reveals diversification of virulence factor content and possible host adaptation in distinct subpopulations of Salmonella enterica.</title>
        <authorList>
            <person name="den Bakker H.C."/>
            <person name="Moreno Switt A.I."/>
            <person name="Govoni G."/>
            <person name="Cummings C.A."/>
            <person name="Ranieri M.L."/>
            <person name="Degoricija L."/>
            <person name="Hoelzer K."/>
            <person name="Rodriguez-Rivera L.D."/>
            <person name="Brown S."/>
            <person name="Bolchacova E."/>
            <person name="Furtado M.R."/>
            <person name="Wiedmann M."/>
        </authorList>
    </citation>
    <scope>NUCLEOTIDE SEQUENCE [LARGE SCALE GENOMIC DNA]</scope>
    <source>
        <strain evidence="2 3">A4-543</strain>
    </source>
</reference>
<organism evidence="2 3">
    <name type="scientific">Salmonella enterica subsp. enterica serovar Senftenberg str. A4-543</name>
    <dbReference type="NCBI Taxonomy" id="913082"/>
    <lineage>
        <taxon>Bacteria</taxon>
        <taxon>Pseudomonadati</taxon>
        <taxon>Pseudomonadota</taxon>
        <taxon>Gammaproteobacteria</taxon>
        <taxon>Enterobacterales</taxon>
        <taxon>Enterobacteriaceae</taxon>
        <taxon>Salmonella</taxon>
    </lineage>
</organism>
<dbReference type="PATRIC" id="fig|913082.3.peg.1864"/>
<name>G5QZN7_SALSE</name>
<gene>
    <name evidence="2" type="ORF">LTSESEN_2403</name>
</gene>
<accession>G5QZN7</accession>
<proteinExistence type="predicted"/>
<comment type="caution">
    <text evidence="2">The sequence shown here is derived from an EMBL/GenBank/DDBJ whole genome shotgun (WGS) entry which is preliminary data.</text>
</comment>
<dbReference type="Proteomes" id="UP000005065">
    <property type="component" value="Unassembled WGS sequence"/>
</dbReference>
<evidence type="ECO:0000256" key="1">
    <source>
        <dbReference type="SAM" id="Phobius"/>
    </source>
</evidence>
<evidence type="ECO:0000313" key="2">
    <source>
        <dbReference type="EMBL" id="EHC89242.1"/>
    </source>
</evidence>
<dbReference type="AlphaFoldDB" id="G5QZN7"/>
<protein>
    <submittedName>
        <fullName evidence="2">Uncharacterized protein</fullName>
    </submittedName>
</protein>
<keyword evidence="1" id="KW-0812">Transmembrane</keyword>
<keyword evidence="1" id="KW-0472">Membrane</keyword>